<dbReference type="Proteomes" id="UP000480275">
    <property type="component" value="Unassembled WGS sequence"/>
</dbReference>
<dbReference type="Gene3D" id="2.30.110.10">
    <property type="entry name" value="Electron Transport, Fmn-binding Protein, Chain A"/>
    <property type="match status" value="1"/>
</dbReference>
<accession>A0A6L5JYH0</accession>
<proteinExistence type="predicted"/>
<comment type="caution">
    <text evidence="1">The sequence shown here is derived from an EMBL/GenBank/DDBJ whole genome shotgun (WGS) entry which is preliminary data.</text>
</comment>
<evidence type="ECO:0000313" key="1">
    <source>
        <dbReference type="EMBL" id="MQY52373.1"/>
    </source>
</evidence>
<dbReference type="OrthoDB" id="1846526at2"/>
<evidence type="ECO:0008006" key="3">
    <source>
        <dbReference type="Google" id="ProtNLM"/>
    </source>
</evidence>
<dbReference type="EMBL" id="WIXJ01000009">
    <property type="protein sequence ID" value="MQY52373.1"/>
    <property type="molecule type" value="Genomic_DNA"/>
</dbReference>
<reference evidence="1 2" key="1">
    <citation type="submission" date="2019-10" db="EMBL/GenBank/DDBJ databases">
        <title>Whole-genome sequence of the purple nonsulfur photosynthetic bacterium Rhodocyclus tenuis.</title>
        <authorList>
            <person name="Kyndt J.A."/>
            <person name="Meyer T.E."/>
        </authorList>
    </citation>
    <scope>NUCLEOTIDE SEQUENCE [LARGE SCALE GENOMIC DNA]</scope>
    <source>
        <strain evidence="1 2">DSM 110</strain>
    </source>
</reference>
<name>A0A6L5JYH0_RHOTE</name>
<dbReference type="AlphaFoldDB" id="A0A6L5JYH0"/>
<sequence length="159" mass="17849">MSKYTLAAEIRELLNRADSVKTLALLAEDGSPYVIFAPGLHVDDDGRLVYPEAFEHSQANAHLVRSIWFDQPITAALLAADGRSFQIFCKPYKAVISGPVYEHYYRQKQQRNENFSLSTIWLIDPLSITETSDAVRGVESESDRMPLLHLDRIAVKAVG</sequence>
<dbReference type="InterPro" id="IPR012349">
    <property type="entry name" value="Split_barrel_FMN-bd"/>
</dbReference>
<gene>
    <name evidence="1" type="ORF">GHK24_11375</name>
</gene>
<protein>
    <recommendedName>
        <fullName evidence="3">Pyridoxamine 5'-phosphate oxidase family protein</fullName>
    </recommendedName>
</protein>
<organism evidence="1 2">
    <name type="scientific">Rhodocyclus tenuis</name>
    <name type="common">Rhodospirillum tenue</name>
    <dbReference type="NCBI Taxonomy" id="1066"/>
    <lineage>
        <taxon>Bacteria</taxon>
        <taxon>Pseudomonadati</taxon>
        <taxon>Pseudomonadota</taxon>
        <taxon>Betaproteobacteria</taxon>
        <taxon>Rhodocyclales</taxon>
        <taxon>Rhodocyclaceae</taxon>
        <taxon>Rhodocyclus</taxon>
    </lineage>
</organism>
<evidence type="ECO:0000313" key="2">
    <source>
        <dbReference type="Proteomes" id="UP000480275"/>
    </source>
</evidence>